<dbReference type="InterPro" id="IPR006342">
    <property type="entry name" value="FkbM_mtfrase"/>
</dbReference>
<dbReference type="PANTHER" id="PTHR36973:SF4">
    <property type="entry name" value="NODULATION PROTEIN"/>
    <property type="match status" value="1"/>
</dbReference>
<feature type="domain" description="Methyltransferase FkbM" evidence="1">
    <location>
        <begin position="96"/>
        <end position="238"/>
    </location>
</feature>
<dbReference type="EMBL" id="JBHTCP010000002">
    <property type="protein sequence ID" value="MFC7370346.1"/>
    <property type="molecule type" value="Genomic_DNA"/>
</dbReference>
<dbReference type="NCBIfam" id="TIGR01444">
    <property type="entry name" value="fkbM_fam"/>
    <property type="match status" value="1"/>
</dbReference>
<comment type="caution">
    <text evidence="2">The sequence shown here is derived from an EMBL/GenBank/DDBJ whole genome shotgun (WGS) entry which is preliminary data.</text>
</comment>
<evidence type="ECO:0000259" key="1">
    <source>
        <dbReference type="Pfam" id="PF05050"/>
    </source>
</evidence>
<dbReference type="PANTHER" id="PTHR36973">
    <property type="entry name" value="SLL1456 PROTEIN-RELATED"/>
    <property type="match status" value="1"/>
</dbReference>
<evidence type="ECO:0000313" key="2">
    <source>
        <dbReference type="EMBL" id="MFC7370346.1"/>
    </source>
</evidence>
<protein>
    <submittedName>
        <fullName evidence="2">FkbM family methyltransferase</fullName>
    </submittedName>
</protein>
<reference evidence="3" key="1">
    <citation type="journal article" date="2019" name="Int. J. Syst. Evol. Microbiol.">
        <title>The Global Catalogue of Microorganisms (GCM) 10K type strain sequencing project: providing services to taxonomists for standard genome sequencing and annotation.</title>
        <authorList>
            <consortium name="The Broad Institute Genomics Platform"/>
            <consortium name="The Broad Institute Genome Sequencing Center for Infectious Disease"/>
            <person name="Wu L."/>
            <person name="Ma J."/>
        </authorList>
    </citation>
    <scope>NUCLEOTIDE SEQUENCE [LARGE SCALE GENOMIC DNA]</scope>
    <source>
        <strain evidence="3">NBRC 106396</strain>
    </source>
</reference>
<evidence type="ECO:0000313" key="3">
    <source>
        <dbReference type="Proteomes" id="UP001596549"/>
    </source>
</evidence>
<keyword evidence="3" id="KW-1185">Reference proteome</keyword>
<dbReference type="InterPro" id="IPR053188">
    <property type="entry name" value="FkbM_Methyltransferase"/>
</dbReference>
<proteinExistence type="predicted"/>
<accession>A0ABW2NLM0</accession>
<organism evidence="2 3">
    <name type="scientific">Fictibacillus iocasae</name>
    <dbReference type="NCBI Taxonomy" id="2715437"/>
    <lineage>
        <taxon>Bacteria</taxon>
        <taxon>Bacillati</taxon>
        <taxon>Bacillota</taxon>
        <taxon>Bacilli</taxon>
        <taxon>Bacillales</taxon>
        <taxon>Fictibacillaceae</taxon>
        <taxon>Fictibacillus</taxon>
    </lineage>
</organism>
<keyword evidence="2" id="KW-0808">Transferase</keyword>
<sequence>MIGKTLVRKPYVTTMWEKNPMLWKWLIDCGILLKYKTLNVDKLPNKIVLESSLILYVDPDENRGRALLICNGVTQKRLNSFWSMAVEWVNPDVVIDVGVNYGECLFSVSYPAHAKIYGIEANHRLLPYIEQSRNTHPNQTQITIVNAFASEQNNVLKEFFVDKHWSGTSSASYMPSHNMIEKVSVPSITIDSLVREVPIHEKVLFKVDVEGYEAFVLKGMKKLLSSCDTALGFVEFNSEYITKAGISANEFLDDLQTHFTICFYNADDVLVKGHQLNLEGLQSVFGTSSVHTDLVLVKNQVLMDALEFQMTIQ</sequence>
<gene>
    <name evidence="2" type="ORF">ACFQPF_01460</name>
</gene>
<dbReference type="GO" id="GO:0008168">
    <property type="term" value="F:methyltransferase activity"/>
    <property type="evidence" value="ECO:0007669"/>
    <property type="project" value="UniProtKB-KW"/>
</dbReference>
<name>A0ABW2NLM0_9BACL</name>
<keyword evidence="2" id="KW-0489">Methyltransferase</keyword>
<dbReference type="GO" id="GO:0032259">
    <property type="term" value="P:methylation"/>
    <property type="evidence" value="ECO:0007669"/>
    <property type="project" value="UniProtKB-KW"/>
</dbReference>
<dbReference type="RefSeq" id="WP_379745430.1">
    <property type="nucleotide sequence ID" value="NZ_JBHTCP010000002.1"/>
</dbReference>
<dbReference type="SUPFAM" id="SSF53335">
    <property type="entry name" value="S-adenosyl-L-methionine-dependent methyltransferases"/>
    <property type="match status" value="1"/>
</dbReference>
<dbReference type="Gene3D" id="3.40.50.150">
    <property type="entry name" value="Vaccinia Virus protein VP39"/>
    <property type="match status" value="1"/>
</dbReference>
<dbReference type="Proteomes" id="UP001596549">
    <property type="component" value="Unassembled WGS sequence"/>
</dbReference>
<dbReference type="Pfam" id="PF05050">
    <property type="entry name" value="Methyltransf_21"/>
    <property type="match status" value="1"/>
</dbReference>
<dbReference type="InterPro" id="IPR029063">
    <property type="entry name" value="SAM-dependent_MTases_sf"/>
</dbReference>